<gene>
    <name evidence="1" type="ORF">BVC80_8941g4</name>
</gene>
<reference evidence="1 2" key="1">
    <citation type="journal article" date="2017" name="Mol. Plant">
        <title>The Genome of Medicinal Plant Macleaya cordata Provides New Insights into Benzylisoquinoline Alkaloids Metabolism.</title>
        <authorList>
            <person name="Liu X."/>
            <person name="Liu Y."/>
            <person name="Huang P."/>
            <person name="Ma Y."/>
            <person name="Qing Z."/>
            <person name="Tang Q."/>
            <person name="Cao H."/>
            <person name="Cheng P."/>
            <person name="Zheng Y."/>
            <person name="Yuan Z."/>
            <person name="Zhou Y."/>
            <person name="Liu J."/>
            <person name="Tang Z."/>
            <person name="Zhuo Y."/>
            <person name="Zhang Y."/>
            <person name="Yu L."/>
            <person name="Huang J."/>
            <person name="Yang P."/>
            <person name="Peng Q."/>
            <person name="Zhang J."/>
            <person name="Jiang W."/>
            <person name="Zhang Z."/>
            <person name="Lin K."/>
            <person name="Ro D.K."/>
            <person name="Chen X."/>
            <person name="Xiong X."/>
            <person name="Shang Y."/>
            <person name="Huang S."/>
            <person name="Zeng J."/>
        </authorList>
    </citation>
    <scope>NUCLEOTIDE SEQUENCE [LARGE SCALE GENOMIC DNA]</scope>
    <source>
        <strain evidence="2">cv. BLH2017</strain>
        <tissue evidence="1">Root</tissue>
    </source>
</reference>
<comment type="caution">
    <text evidence="1">The sequence shown here is derived from an EMBL/GenBank/DDBJ whole genome shotgun (WGS) entry which is preliminary data.</text>
</comment>
<dbReference type="Proteomes" id="UP000195402">
    <property type="component" value="Unassembled WGS sequence"/>
</dbReference>
<dbReference type="PANTHER" id="PTHR12498:SF0">
    <property type="entry name" value="PROTEIN N-TERMINAL ASPARAGINE AMIDOHYDROLASE"/>
    <property type="match status" value="1"/>
</dbReference>
<keyword evidence="2" id="KW-1185">Reference proteome</keyword>
<dbReference type="GO" id="GO:0005634">
    <property type="term" value="C:nucleus"/>
    <property type="evidence" value="ECO:0007669"/>
    <property type="project" value="TreeGrafter"/>
</dbReference>
<dbReference type="GO" id="GO:0008418">
    <property type="term" value="F:protein-N-terminal asparagine amidohydrolase activity"/>
    <property type="evidence" value="ECO:0007669"/>
    <property type="project" value="InterPro"/>
</dbReference>
<dbReference type="InParanoid" id="A0A200QRE4"/>
<keyword evidence="1" id="KW-0378">Hydrolase</keyword>
<dbReference type="FunCoup" id="A0A200QRE4">
    <property type="interactions" value="2356"/>
</dbReference>
<dbReference type="STRING" id="56857.A0A200QRE4"/>
<accession>A0A200QRE4</accession>
<organism evidence="1 2">
    <name type="scientific">Macleaya cordata</name>
    <name type="common">Five-seeded plume-poppy</name>
    <name type="synonym">Bocconia cordata</name>
    <dbReference type="NCBI Taxonomy" id="56857"/>
    <lineage>
        <taxon>Eukaryota</taxon>
        <taxon>Viridiplantae</taxon>
        <taxon>Streptophyta</taxon>
        <taxon>Embryophyta</taxon>
        <taxon>Tracheophyta</taxon>
        <taxon>Spermatophyta</taxon>
        <taxon>Magnoliopsida</taxon>
        <taxon>Ranunculales</taxon>
        <taxon>Papaveraceae</taxon>
        <taxon>Papaveroideae</taxon>
        <taxon>Macleaya</taxon>
    </lineage>
</organism>
<dbReference type="AlphaFoldDB" id="A0A200QRE4"/>
<dbReference type="Pfam" id="PF14736">
    <property type="entry name" value="N_Asn_amidohyd"/>
    <property type="match status" value="1"/>
</dbReference>
<dbReference type="OrthoDB" id="539995at2759"/>
<evidence type="ECO:0000313" key="2">
    <source>
        <dbReference type="Proteomes" id="UP000195402"/>
    </source>
</evidence>
<dbReference type="PANTHER" id="PTHR12498">
    <property type="entry name" value="N-TERMINAL ASPARAGINE AMIDOHYDROLASE"/>
    <property type="match status" value="1"/>
</dbReference>
<proteinExistence type="predicted"/>
<evidence type="ECO:0000313" key="1">
    <source>
        <dbReference type="EMBL" id="OVA13056.1"/>
    </source>
</evidence>
<dbReference type="EMBL" id="MVGT01001242">
    <property type="protein sequence ID" value="OVA13056.1"/>
    <property type="molecule type" value="Genomic_DNA"/>
</dbReference>
<dbReference type="OMA" id="WRETFPM"/>
<dbReference type="InterPro" id="IPR026750">
    <property type="entry name" value="NTAN1"/>
</dbReference>
<dbReference type="GO" id="GO:0006511">
    <property type="term" value="P:ubiquitin-dependent protein catabolic process"/>
    <property type="evidence" value="ECO:0007669"/>
    <property type="project" value="TreeGrafter"/>
</dbReference>
<sequence>MIFVGGIPFSTRSSPSQEIEDLIALLEHPLLVSASNTFKAIPEMKVSLSEEFSLEASTPVKHVYVFQREYATVDPSLVELVGTDEATTCVGLVIRNQKTGLTSVAHMDSPKVVDLGLTQMLSLLIDHNSDAELQVHLIGAFEDASSKQSNKKSGSESYSELDDHSFPLCSKIIKALQNKPDKFHIQTLCVLGHNTRRDSDGNAYPVFNGFVVETSTGSVKPASFDRSSRCPDEIVRRIRVTVSTADPNWRGKLLETYNTHIDQFQIAPCSWNPRWKDIALSLQQLSDSEILLRCSTSPFAEGPDFVDNERRLFDYLIQNSNWRETFPMRKPRVFKRTANGGWIRGE</sequence>
<name>A0A200QRE4_MACCD</name>
<protein>
    <submittedName>
        <fullName evidence="1">Protein N-terminal asparagine amidohydrolase</fullName>
    </submittedName>
</protein>